<dbReference type="InterPro" id="IPR056751">
    <property type="entry name" value="PAS_13"/>
</dbReference>
<dbReference type="AlphaFoldDB" id="A0AAD5RZQ1"/>
<keyword evidence="4" id="KW-0804">Transcription</keyword>
<dbReference type="PANTHER" id="PTHR31986:SF7">
    <property type="entry name" value="REGULATOR OF DRUG SENSITIVITY 2"/>
    <property type="match status" value="1"/>
</dbReference>
<gene>
    <name evidence="8" type="ORF">MKZ38_007608</name>
</gene>
<feature type="region of interest" description="Disordered" evidence="6">
    <location>
        <begin position="1"/>
        <end position="66"/>
    </location>
</feature>
<feature type="compositionally biased region" description="Low complexity" evidence="6">
    <location>
        <begin position="34"/>
        <end position="51"/>
    </location>
</feature>
<evidence type="ECO:0000256" key="1">
    <source>
        <dbReference type="ARBA" id="ARBA00004123"/>
    </source>
</evidence>
<keyword evidence="5" id="KW-0539">Nucleus</keyword>
<evidence type="ECO:0000313" key="9">
    <source>
        <dbReference type="Proteomes" id="UP001201980"/>
    </source>
</evidence>
<dbReference type="Proteomes" id="UP001201980">
    <property type="component" value="Unassembled WGS sequence"/>
</dbReference>
<accession>A0AAD5RZQ1</accession>
<name>A0AAD5RZQ1_9PEZI</name>
<reference evidence="8" key="1">
    <citation type="submission" date="2022-07" db="EMBL/GenBank/DDBJ databases">
        <title>Draft genome sequence of Zalerion maritima ATCC 34329, a (micro)plastics degrading marine fungus.</title>
        <authorList>
            <person name="Paco A."/>
            <person name="Goncalves M.F.M."/>
            <person name="Rocha-Santos T.A.P."/>
            <person name="Alves A."/>
        </authorList>
    </citation>
    <scope>NUCLEOTIDE SEQUENCE</scope>
    <source>
        <strain evidence="8">ATCC 34329</strain>
    </source>
</reference>
<evidence type="ECO:0000259" key="7">
    <source>
        <dbReference type="Pfam" id="PF24990"/>
    </source>
</evidence>
<feature type="region of interest" description="Disordered" evidence="6">
    <location>
        <begin position="267"/>
        <end position="295"/>
    </location>
</feature>
<feature type="region of interest" description="Disordered" evidence="6">
    <location>
        <begin position="308"/>
        <end position="343"/>
    </location>
</feature>
<proteinExistence type="predicted"/>
<keyword evidence="2" id="KW-0479">Metal-binding</keyword>
<dbReference type="Pfam" id="PF24990">
    <property type="entry name" value="PAS_13"/>
    <property type="match status" value="1"/>
</dbReference>
<dbReference type="InterPro" id="IPR053045">
    <property type="entry name" value="Zinc_cluster_trans_reg"/>
</dbReference>
<evidence type="ECO:0000313" key="8">
    <source>
        <dbReference type="EMBL" id="KAJ2907093.1"/>
    </source>
</evidence>
<comment type="caution">
    <text evidence="8">The sequence shown here is derived from an EMBL/GenBank/DDBJ whole genome shotgun (WGS) entry which is preliminary data.</text>
</comment>
<protein>
    <recommendedName>
        <fullName evidence="7">ERT1/acuK family PAS domain-containing protein</fullName>
    </recommendedName>
</protein>
<dbReference type="GO" id="GO:0046872">
    <property type="term" value="F:metal ion binding"/>
    <property type="evidence" value="ECO:0007669"/>
    <property type="project" value="UniProtKB-KW"/>
</dbReference>
<keyword evidence="9" id="KW-1185">Reference proteome</keyword>
<dbReference type="GO" id="GO:0000977">
    <property type="term" value="F:RNA polymerase II transcription regulatory region sequence-specific DNA binding"/>
    <property type="evidence" value="ECO:0007669"/>
    <property type="project" value="TreeGrafter"/>
</dbReference>
<dbReference type="EMBL" id="JAKWBI020000004">
    <property type="protein sequence ID" value="KAJ2907093.1"/>
    <property type="molecule type" value="Genomic_DNA"/>
</dbReference>
<evidence type="ECO:0000256" key="2">
    <source>
        <dbReference type="ARBA" id="ARBA00022723"/>
    </source>
</evidence>
<dbReference type="GO" id="GO:0005634">
    <property type="term" value="C:nucleus"/>
    <property type="evidence" value="ECO:0007669"/>
    <property type="project" value="UniProtKB-SubCell"/>
</dbReference>
<evidence type="ECO:0000256" key="3">
    <source>
        <dbReference type="ARBA" id="ARBA00023015"/>
    </source>
</evidence>
<evidence type="ECO:0000256" key="5">
    <source>
        <dbReference type="ARBA" id="ARBA00023242"/>
    </source>
</evidence>
<comment type="subcellular location">
    <subcellularLocation>
        <location evidence="1">Nucleus</location>
    </subcellularLocation>
</comment>
<dbReference type="PANTHER" id="PTHR31986">
    <property type="entry name" value="REGULATOR OF DRUG SENSITIVITY 2"/>
    <property type="match status" value="1"/>
</dbReference>
<feature type="compositionally biased region" description="Polar residues" evidence="6">
    <location>
        <begin position="325"/>
        <end position="340"/>
    </location>
</feature>
<sequence>MENNGPSTPKDSTSEGSDSKSVAAHMGGGGGGAASIAGASSIAESNNNGASHNATHKSPKKRRKVNHVPVRLVPSGLPSLADLLPAVQTSVWSMNFLPPFPPSPTRYIAPWLEPKLAYIAADLCIKRNIGHLCHDEPRDPESKKARSVQGTSVMDESDTRSDVARSTIDQTRAAMRALDQGGAFARSAALGTGNPLQQLVSPTQGIQAGALNSNLNQFAGFNDAFLNNPFHDMHNYHPNYMIPEVSHEFNLLNDFLHNSLLDDSALSPEEASHPLKNNSGSNNNQPSTGDMNAGGYFSGAAAAGASNTLLPPSAVPSGSMGPPGSTDTGSSIPRSGSNVPPISGDKAREYYLQVADPAGLNDLSPDDRMGRLLQAKFDAGLLKPFNYTKGYSRLLTYLDGHVAPASKQKVLRQLDRFRPKFREKVEKLADLDLVYIEVWFERTLMEYDRVFASMAVPACCWRRTGEIFRGNTEMAELLGIEVDRLRDGKISLHQILTEESVVRYWEEFGTIAFDPDHDSLLTACALKHPDDKINTINNCCFSFMIRRDEHKL</sequence>
<feature type="compositionally biased region" description="Basic and acidic residues" evidence="6">
    <location>
        <begin position="133"/>
        <end position="144"/>
    </location>
</feature>
<organism evidence="8 9">
    <name type="scientific">Zalerion maritima</name>
    <dbReference type="NCBI Taxonomy" id="339359"/>
    <lineage>
        <taxon>Eukaryota</taxon>
        <taxon>Fungi</taxon>
        <taxon>Dikarya</taxon>
        <taxon>Ascomycota</taxon>
        <taxon>Pezizomycotina</taxon>
        <taxon>Sordariomycetes</taxon>
        <taxon>Lulworthiomycetidae</taxon>
        <taxon>Lulworthiales</taxon>
        <taxon>Lulworthiaceae</taxon>
        <taxon>Zalerion</taxon>
    </lineage>
</organism>
<feature type="region of interest" description="Disordered" evidence="6">
    <location>
        <begin position="133"/>
        <end position="164"/>
    </location>
</feature>
<evidence type="ECO:0000256" key="4">
    <source>
        <dbReference type="ARBA" id="ARBA00023163"/>
    </source>
</evidence>
<feature type="domain" description="ERT1/acuK family PAS" evidence="7">
    <location>
        <begin position="457"/>
        <end position="532"/>
    </location>
</feature>
<feature type="compositionally biased region" description="Polar residues" evidence="6">
    <location>
        <begin position="275"/>
        <end position="290"/>
    </location>
</feature>
<keyword evidence="3" id="KW-0805">Transcription regulation</keyword>
<feature type="compositionally biased region" description="Basic residues" evidence="6">
    <location>
        <begin position="54"/>
        <end position="66"/>
    </location>
</feature>
<evidence type="ECO:0000256" key="6">
    <source>
        <dbReference type="SAM" id="MobiDB-lite"/>
    </source>
</evidence>
<feature type="compositionally biased region" description="Polar residues" evidence="6">
    <location>
        <begin position="1"/>
        <end position="20"/>
    </location>
</feature>